<dbReference type="AlphaFoldDB" id="F5RFA2"/>
<dbReference type="EMBL" id="AFHG01000053">
    <property type="protein sequence ID" value="EGK70758.1"/>
    <property type="molecule type" value="Genomic_DNA"/>
</dbReference>
<dbReference type="SUPFAM" id="SSF52129">
    <property type="entry name" value="Caspase-like"/>
    <property type="match status" value="1"/>
</dbReference>
<evidence type="ECO:0000313" key="3">
    <source>
        <dbReference type="Proteomes" id="UP000005019"/>
    </source>
</evidence>
<evidence type="ECO:0000313" key="2">
    <source>
        <dbReference type="EMBL" id="EGK70758.1"/>
    </source>
</evidence>
<evidence type="ECO:0000256" key="1">
    <source>
        <dbReference type="SAM" id="Phobius"/>
    </source>
</evidence>
<dbReference type="Proteomes" id="UP000005019">
    <property type="component" value="Unassembled WGS sequence"/>
</dbReference>
<feature type="transmembrane region" description="Helical" evidence="1">
    <location>
        <begin position="170"/>
        <end position="189"/>
    </location>
</feature>
<organism evidence="2 3">
    <name type="scientific">Methyloversatilis universalis (strain ATCC BAA-1314 / DSM 25237 / JCM 13912 / CCUG 52030 / FAM5)</name>
    <dbReference type="NCBI Taxonomy" id="1000565"/>
    <lineage>
        <taxon>Bacteria</taxon>
        <taxon>Pseudomonadati</taxon>
        <taxon>Pseudomonadota</taxon>
        <taxon>Betaproteobacteria</taxon>
        <taxon>Nitrosomonadales</taxon>
        <taxon>Sterolibacteriaceae</taxon>
        <taxon>Methyloversatilis</taxon>
    </lineage>
</organism>
<dbReference type="InterPro" id="IPR001096">
    <property type="entry name" value="Peptidase_C13"/>
</dbReference>
<keyword evidence="1" id="KW-1133">Transmembrane helix</keyword>
<accession>F5RFA2</accession>
<dbReference type="eggNOG" id="COG4249">
    <property type="taxonomic scope" value="Bacteria"/>
</dbReference>
<keyword evidence="1" id="KW-0472">Membrane</keyword>
<dbReference type="GO" id="GO:0008233">
    <property type="term" value="F:peptidase activity"/>
    <property type="evidence" value="ECO:0007669"/>
    <property type="project" value="InterPro"/>
</dbReference>
<dbReference type="OrthoDB" id="345222at2"/>
<name>F5RFA2_METUF</name>
<feature type="transmembrane region" description="Helical" evidence="1">
    <location>
        <begin position="102"/>
        <end position="123"/>
    </location>
</feature>
<dbReference type="Gene3D" id="3.40.50.1460">
    <property type="match status" value="1"/>
</dbReference>
<dbReference type="STRING" id="1000565.METUNv1_02980"/>
<feature type="transmembrane region" description="Helical" evidence="1">
    <location>
        <begin position="143"/>
        <end position="163"/>
    </location>
</feature>
<sequence length="477" mass="52010">MTEPHALPDRPARPLRDLCCNLFAGLRALLLWRAIPWLRTGGLAWIALELLALAAGAGFDLLRVDGAGQFMPEALPGKLFHLPWLMLAVWVIARLSGRSEAWLRGVVAMSALWFWLSLLWNGFALLPTEWWDALGDDATDLVWWAPAAWGVIASAVLLGDLFGASLKQRLAMPAVVGLCYLAPLVALGTQAPLWQAVEPEQAADEAERWAAARSEALIYRQPHLLTATLAQIEPGEPGRPELYLLALAGHGAQDVFLREVEKVEHLFAERFGTAGRSVVLANNPATVLQRPLATVSALEASLRVLGERMNRDEDVLFVFLTSHGAEDHRFDLSLWPWELEQLTPQRLGQLLDAAGIRNRVILVSACFSGGFIEPLSGPDTLVMSAARADRSSHGCSHEADWTFFGRAYFDEALRQTTSFTEAFARARAAVASREKAEGLTPSEPQIAVGEAIKPRLDALAGRLQTAASANQGCGPRC</sequence>
<comment type="caution">
    <text evidence="2">The sequence shown here is derived from an EMBL/GenBank/DDBJ whole genome shotgun (WGS) entry which is preliminary data.</text>
</comment>
<proteinExistence type="predicted"/>
<reference evidence="2 3" key="1">
    <citation type="journal article" date="2011" name="J. Bacteriol.">
        <title>Genome sequence of Methyloversatilis universalis FAM5T, a methylotrophic representative of the order Rhodocyclales.</title>
        <authorList>
            <person name="Kittichotirat W."/>
            <person name="Good N.M."/>
            <person name="Hall R."/>
            <person name="Bringel F."/>
            <person name="Lajus A."/>
            <person name="Medigue C."/>
            <person name="Smalley N.E."/>
            <person name="Beck D."/>
            <person name="Bumgarner R."/>
            <person name="Vuilleumier S."/>
            <person name="Kalyuzhnaya M.G."/>
        </authorList>
    </citation>
    <scope>NUCLEOTIDE SEQUENCE [LARGE SCALE GENOMIC DNA]</scope>
    <source>
        <strain evidence="3">ATCC BAA-1314 / JCM 13912 / FAM5</strain>
    </source>
</reference>
<feature type="transmembrane region" description="Helical" evidence="1">
    <location>
        <begin position="79"/>
        <end position="95"/>
    </location>
</feature>
<dbReference type="GO" id="GO:0006508">
    <property type="term" value="P:proteolysis"/>
    <property type="evidence" value="ECO:0007669"/>
    <property type="project" value="InterPro"/>
</dbReference>
<keyword evidence="3" id="KW-1185">Reference proteome</keyword>
<dbReference type="Pfam" id="PF01650">
    <property type="entry name" value="Peptidase_C13"/>
    <property type="match status" value="1"/>
</dbReference>
<keyword evidence="1" id="KW-0812">Transmembrane</keyword>
<dbReference type="RefSeq" id="WP_008063082.1">
    <property type="nucleotide sequence ID" value="NZ_AFHG01000053.1"/>
</dbReference>
<protein>
    <submittedName>
        <fullName evidence="2">Peptidase C13, legumain asparaginyl peptidase</fullName>
    </submittedName>
</protein>
<dbReference type="InterPro" id="IPR029030">
    <property type="entry name" value="Caspase-like_dom_sf"/>
</dbReference>
<gene>
    <name evidence="2" type="ORF">METUNv1_02980</name>
</gene>
<feature type="transmembrane region" description="Helical" evidence="1">
    <location>
        <begin position="37"/>
        <end position="59"/>
    </location>
</feature>